<dbReference type="RefSeq" id="WP_243478767.1">
    <property type="nucleotide sequence ID" value="NZ_CP063982.1"/>
</dbReference>
<name>A0ABY4AJJ8_9BURK</name>
<gene>
    <name evidence="3" type="ORF">DHf2319_13215</name>
</gene>
<evidence type="ECO:0000256" key="2">
    <source>
        <dbReference type="ARBA" id="ARBA00023239"/>
    </source>
</evidence>
<reference evidence="3 4" key="1">
    <citation type="submission" date="2020-11" db="EMBL/GenBank/DDBJ databases">
        <title>Algicoccus daihaiensis sp.nov., isolated from Daihai Lake in Inner Mongolia.</title>
        <authorList>
            <person name="Kai J."/>
        </authorList>
    </citation>
    <scope>NUCLEOTIDE SEQUENCE [LARGE SCALE GENOMIC DNA]</scope>
    <source>
        <strain evidence="4">f23</strain>
    </source>
</reference>
<dbReference type="NCBIfam" id="NF004781">
    <property type="entry name" value="PRK06127.1"/>
    <property type="match status" value="1"/>
</dbReference>
<dbReference type="SUPFAM" id="SSF52096">
    <property type="entry name" value="ClpP/crotonase"/>
    <property type="match status" value="1"/>
</dbReference>
<dbReference type="InterPro" id="IPR014748">
    <property type="entry name" value="Enoyl-CoA_hydra_C"/>
</dbReference>
<evidence type="ECO:0000256" key="1">
    <source>
        <dbReference type="ARBA" id="ARBA00005254"/>
    </source>
</evidence>
<protein>
    <submittedName>
        <fullName evidence="3">Enoyl-CoA hydratase/isomerase family protein</fullName>
    </submittedName>
</protein>
<dbReference type="EMBL" id="CP063982">
    <property type="protein sequence ID" value="UOD50364.1"/>
    <property type="molecule type" value="Genomic_DNA"/>
</dbReference>
<accession>A0ABY4AJJ8</accession>
<organism evidence="3 4">
    <name type="scientific">Orrella daihaiensis</name>
    <dbReference type="NCBI Taxonomy" id="2782176"/>
    <lineage>
        <taxon>Bacteria</taxon>
        <taxon>Pseudomonadati</taxon>
        <taxon>Pseudomonadota</taxon>
        <taxon>Betaproteobacteria</taxon>
        <taxon>Burkholderiales</taxon>
        <taxon>Alcaligenaceae</taxon>
        <taxon>Orrella</taxon>
    </lineage>
</organism>
<dbReference type="PANTHER" id="PTHR11941:SF54">
    <property type="entry name" value="ENOYL-COA HYDRATASE, MITOCHONDRIAL"/>
    <property type="match status" value="1"/>
</dbReference>
<dbReference type="Proteomes" id="UP000831607">
    <property type="component" value="Chromosome"/>
</dbReference>
<keyword evidence="2" id="KW-0456">Lyase</keyword>
<proteinExistence type="inferred from homology"/>
<dbReference type="Pfam" id="PF00378">
    <property type="entry name" value="ECH_1"/>
    <property type="match status" value="1"/>
</dbReference>
<comment type="similarity">
    <text evidence="1">Belongs to the enoyl-CoA hydratase/isomerase family.</text>
</comment>
<dbReference type="Gene3D" id="1.10.12.10">
    <property type="entry name" value="Lyase 2-enoyl-coa Hydratase, Chain A, domain 2"/>
    <property type="match status" value="1"/>
</dbReference>
<keyword evidence="4" id="KW-1185">Reference proteome</keyword>
<dbReference type="CDD" id="cd06558">
    <property type="entry name" value="crotonase-like"/>
    <property type="match status" value="1"/>
</dbReference>
<dbReference type="PANTHER" id="PTHR11941">
    <property type="entry name" value="ENOYL-COA HYDRATASE-RELATED"/>
    <property type="match status" value="1"/>
</dbReference>
<evidence type="ECO:0000313" key="4">
    <source>
        <dbReference type="Proteomes" id="UP000831607"/>
    </source>
</evidence>
<evidence type="ECO:0000313" key="3">
    <source>
        <dbReference type="EMBL" id="UOD50364.1"/>
    </source>
</evidence>
<dbReference type="InterPro" id="IPR029045">
    <property type="entry name" value="ClpP/crotonase-like_dom_sf"/>
</dbReference>
<dbReference type="InterPro" id="IPR001753">
    <property type="entry name" value="Enoyl-CoA_hydra/iso"/>
</dbReference>
<sequence length="260" mass="28689">MDTLQHKKNGSVGWITFNDPAKHNAMSLDMWTGLADALTEFEQDDDVRVVVLTGAGDRSFVSGANISQFDKLRTAADAVAEYERIAEGAQNKLYQFPKPTVARIKGYCIGAGLNLALCCDVRIASEDSTFFLPAGKMGLGYRFSAIRNLVTVVGAANALDIFLSARRFDTREALQKGLVQLTSPVDSFNQVVDDYLAKVAANAPLTLAAGKQMIRQFQQLPANTDLEQMRQLMQQCFDSEDYAEGKRAFAEKRTPQFRGR</sequence>
<dbReference type="Gene3D" id="3.90.226.10">
    <property type="entry name" value="2-enoyl-CoA Hydratase, Chain A, domain 1"/>
    <property type="match status" value="1"/>
</dbReference>